<feature type="domain" description="Peptidase S1" evidence="8">
    <location>
        <begin position="293"/>
        <end position="542"/>
    </location>
</feature>
<dbReference type="GO" id="GO:0006508">
    <property type="term" value="P:proteolysis"/>
    <property type="evidence" value="ECO:0007669"/>
    <property type="project" value="UniProtKB-KW"/>
</dbReference>
<dbReference type="SUPFAM" id="SSF50494">
    <property type="entry name" value="Trypsin-like serine proteases"/>
    <property type="match status" value="2"/>
</dbReference>
<feature type="signal peptide" evidence="7">
    <location>
        <begin position="1"/>
        <end position="19"/>
    </location>
</feature>
<organism evidence="9 10">
    <name type="scientific">Aphidius gifuensis</name>
    <name type="common">Parasitoid wasp</name>
    <dbReference type="NCBI Taxonomy" id="684658"/>
    <lineage>
        <taxon>Eukaryota</taxon>
        <taxon>Metazoa</taxon>
        <taxon>Ecdysozoa</taxon>
        <taxon>Arthropoda</taxon>
        <taxon>Hexapoda</taxon>
        <taxon>Insecta</taxon>
        <taxon>Pterygota</taxon>
        <taxon>Neoptera</taxon>
        <taxon>Endopterygota</taxon>
        <taxon>Hymenoptera</taxon>
        <taxon>Apocrita</taxon>
        <taxon>Ichneumonoidea</taxon>
        <taxon>Braconidae</taxon>
        <taxon>Aphidiinae</taxon>
        <taxon>Aphidius</taxon>
    </lineage>
</organism>
<dbReference type="GO" id="GO:0005576">
    <property type="term" value="C:extracellular region"/>
    <property type="evidence" value="ECO:0007669"/>
    <property type="project" value="UniProtKB-SubCell"/>
</dbReference>
<accession>A0A834XUX4</accession>
<evidence type="ECO:0000259" key="8">
    <source>
        <dbReference type="PROSITE" id="PS50240"/>
    </source>
</evidence>
<gene>
    <name evidence="9" type="ORF">HCN44_001402</name>
</gene>
<dbReference type="SMART" id="SM00020">
    <property type="entry name" value="Tryp_SPc"/>
    <property type="match status" value="2"/>
</dbReference>
<dbReference type="FunFam" id="2.40.10.10:FF:000068">
    <property type="entry name" value="transmembrane protease serine 2"/>
    <property type="match status" value="2"/>
</dbReference>
<dbReference type="InterPro" id="IPR001314">
    <property type="entry name" value="Peptidase_S1A"/>
</dbReference>
<evidence type="ECO:0000256" key="6">
    <source>
        <dbReference type="ARBA" id="ARBA00024195"/>
    </source>
</evidence>
<evidence type="ECO:0000313" key="10">
    <source>
        <dbReference type="Proteomes" id="UP000639338"/>
    </source>
</evidence>
<keyword evidence="2" id="KW-0645">Protease</keyword>
<evidence type="ECO:0000256" key="1">
    <source>
        <dbReference type="ARBA" id="ARBA00004239"/>
    </source>
</evidence>
<sequence>MMMFIQFIFVSLLTTQVFSDGLNSRITNSYMASKGQFPHQVELSRSNVWGVPDQLEQRAYCGGSIINESWVLTAAYCVYGIPSTLSSQIKVLAGAHDLTETTESDRQSRYVSSIHIHSSYPGLNAQHDIALLKLNEPLVFDGYVKAISLSNSNASYSGDAQISGWGSTSTTDSFSMPGTLRYETVVIASYDACKNTMKQMGAHLEIFNTQLCTGTSLSTSISTCIGDSGSPLIQQNSGTWEQVGIVSWGLYPCGISKISSVYTRVINMMMFIQFIFVSLLTTQVFSYGLNNRIINAYTASEGQFPHQVELSRSNVWGVPDQLEIRPYCGGSIINESWILTAAYCVYGIPSTLSSQVKVLAGAHDLSAISEPYRQSRFVSSIHIHSSYPGLNAQHDIALLKLNDPLVFDGYVKAISLPSVNASLSGSGTISGWGSTSKTDIVNMPNKLHYDSVSITSYDECKNSMKKMGARLEIFKTQLCTESSTSISTCIGDSGSPLTQQNSDTLEQVGIVSWGLYPCSISKISSVYTRVSHYVGWINQIMSRN</sequence>
<reference evidence="9 10" key="1">
    <citation type="submission" date="2020-08" db="EMBL/GenBank/DDBJ databases">
        <title>Aphidius gifuensis genome sequencing and assembly.</title>
        <authorList>
            <person name="Du Z."/>
        </authorList>
    </citation>
    <scope>NUCLEOTIDE SEQUENCE [LARGE SCALE GENOMIC DNA]</scope>
    <source>
        <strain evidence="9">YNYX2018</strain>
        <tissue evidence="9">Adults</tissue>
    </source>
</reference>
<dbReference type="PANTHER" id="PTHR24256">
    <property type="entry name" value="TRYPTASE-RELATED"/>
    <property type="match status" value="1"/>
</dbReference>
<evidence type="ECO:0000256" key="5">
    <source>
        <dbReference type="ARBA" id="ARBA00023157"/>
    </source>
</evidence>
<keyword evidence="10" id="KW-1185">Reference proteome</keyword>
<dbReference type="InterPro" id="IPR001254">
    <property type="entry name" value="Trypsin_dom"/>
</dbReference>
<evidence type="ECO:0000256" key="3">
    <source>
        <dbReference type="ARBA" id="ARBA00022801"/>
    </source>
</evidence>
<feature type="domain" description="Peptidase S1" evidence="8">
    <location>
        <begin position="26"/>
        <end position="280"/>
    </location>
</feature>
<dbReference type="GO" id="GO:0004252">
    <property type="term" value="F:serine-type endopeptidase activity"/>
    <property type="evidence" value="ECO:0007669"/>
    <property type="project" value="InterPro"/>
</dbReference>
<evidence type="ECO:0000256" key="4">
    <source>
        <dbReference type="ARBA" id="ARBA00022825"/>
    </source>
</evidence>
<dbReference type="InterPro" id="IPR009003">
    <property type="entry name" value="Peptidase_S1_PA"/>
</dbReference>
<dbReference type="PRINTS" id="PR00722">
    <property type="entry name" value="CHYMOTRYPSIN"/>
</dbReference>
<keyword evidence="7" id="KW-0732">Signal</keyword>
<evidence type="ECO:0000313" key="9">
    <source>
        <dbReference type="EMBL" id="KAF7992077.1"/>
    </source>
</evidence>
<dbReference type="InterPro" id="IPR033116">
    <property type="entry name" value="TRYPSIN_SER"/>
</dbReference>
<dbReference type="AlphaFoldDB" id="A0A834XUX4"/>
<comment type="similarity">
    <text evidence="6">Belongs to the peptidase S1 family. CLIP subfamily.</text>
</comment>
<feature type="chain" id="PRO_5032733273" description="Peptidase S1 domain-containing protein" evidence="7">
    <location>
        <begin position="20"/>
        <end position="544"/>
    </location>
</feature>
<keyword evidence="5" id="KW-1015">Disulfide bond</keyword>
<keyword evidence="4" id="KW-0720">Serine protease</keyword>
<dbReference type="InterPro" id="IPR043504">
    <property type="entry name" value="Peptidase_S1_PA_chymotrypsin"/>
</dbReference>
<comment type="caution">
    <text evidence="9">The sequence shown here is derived from an EMBL/GenBank/DDBJ whole genome shotgun (WGS) entry which is preliminary data.</text>
</comment>
<dbReference type="CDD" id="cd00190">
    <property type="entry name" value="Tryp_SPc"/>
    <property type="match status" value="2"/>
</dbReference>
<name>A0A834XUX4_APHGI</name>
<dbReference type="InterPro" id="IPR051487">
    <property type="entry name" value="Ser/Thr_Proteases_Immune/Dev"/>
</dbReference>
<comment type="subcellular location">
    <subcellularLocation>
        <location evidence="1">Secreted</location>
        <location evidence="1">Extracellular space</location>
    </subcellularLocation>
</comment>
<proteinExistence type="inferred from homology"/>
<evidence type="ECO:0000256" key="7">
    <source>
        <dbReference type="SAM" id="SignalP"/>
    </source>
</evidence>
<dbReference type="Pfam" id="PF00089">
    <property type="entry name" value="Trypsin"/>
    <property type="match status" value="2"/>
</dbReference>
<dbReference type="FunFam" id="2.40.10.10:FF:000036">
    <property type="entry name" value="Trypsin beta"/>
    <property type="match status" value="1"/>
</dbReference>
<dbReference type="EMBL" id="JACMRX010000003">
    <property type="protein sequence ID" value="KAF7992077.1"/>
    <property type="molecule type" value="Genomic_DNA"/>
</dbReference>
<dbReference type="OrthoDB" id="10061449at2759"/>
<evidence type="ECO:0000256" key="2">
    <source>
        <dbReference type="ARBA" id="ARBA00022670"/>
    </source>
</evidence>
<protein>
    <recommendedName>
        <fullName evidence="8">Peptidase S1 domain-containing protein</fullName>
    </recommendedName>
</protein>
<dbReference type="PROSITE" id="PS00135">
    <property type="entry name" value="TRYPSIN_SER"/>
    <property type="match status" value="2"/>
</dbReference>
<dbReference type="Gene3D" id="2.40.10.10">
    <property type="entry name" value="Trypsin-like serine proteases"/>
    <property type="match status" value="2"/>
</dbReference>
<dbReference type="PROSITE" id="PS50240">
    <property type="entry name" value="TRYPSIN_DOM"/>
    <property type="match status" value="2"/>
</dbReference>
<dbReference type="Proteomes" id="UP000639338">
    <property type="component" value="Unassembled WGS sequence"/>
</dbReference>
<keyword evidence="3" id="KW-0378">Hydrolase</keyword>